<dbReference type="GO" id="GO:0004081">
    <property type="term" value="F:bis(5'-nucleosyl)-tetraphosphatase (asymmetrical) activity"/>
    <property type="evidence" value="ECO:0007669"/>
    <property type="project" value="TreeGrafter"/>
</dbReference>
<name>A0AA49JJA5_9BACT</name>
<dbReference type="SUPFAM" id="SSF55811">
    <property type="entry name" value="Nudix"/>
    <property type="match status" value="1"/>
</dbReference>
<dbReference type="Gene3D" id="3.90.79.10">
    <property type="entry name" value="Nucleoside Triphosphate Pyrophosphohydrolase"/>
    <property type="match status" value="1"/>
</dbReference>
<organism evidence="3">
    <name type="scientific">Roseihalotalea indica</name>
    <dbReference type="NCBI Taxonomy" id="2867963"/>
    <lineage>
        <taxon>Bacteria</taxon>
        <taxon>Pseudomonadati</taxon>
        <taxon>Bacteroidota</taxon>
        <taxon>Cytophagia</taxon>
        <taxon>Cytophagales</taxon>
        <taxon>Catalimonadaceae</taxon>
        <taxon>Roseihalotalea</taxon>
    </lineage>
</organism>
<accession>A0AA49JJA5</accession>
<feature type="domain" description="Nudix hydrolase" evidence="2">
    <location>
        <begin position="89"/>
        <end position="218"/>
    </location>
</feature>
<dbReference type="InterPro" id="IPR015797">
    <property type="entry name" value="NUDIX_hydrolase-like_dom_sf"/>
</dbReference>
<dbReference type="AlphaFoldDB" id="A0AA49JJA5"/>
<dbReference type="InterPro" id="IPR000086">
    <property type="entry name" value="NUDIX_hydrolase_dom"/>
</dbReference>
<dbReference type="PROSITE" id="PS00893">
    <property type="entry name" value="NUDIX_BOX"/>
    <property type="match status" value="1"/>
</dbReference>
<dbReference type="Pfam" id="PF00293">
    <property type="entry name" value="NUDIX"/>
    <property type="match status" value="1"/>
</dbReference>
<reference evidence="3" key="1">
    <citation type="journal article" date="2023" name="Comput. Struct. Biotechnol. J.">
        <title>Discovery of a novel marine Bacteroidetes with a rich repertoire of carbohydrate-active enzymes.</title>
        <authorList>
            <person name="Chen B."/>
            <person name="Liu G."/>
            <person name="Chen Q."/>
            <person name="Wang H."/>
            <person name="Liu L."/>
            <person name="Tang K."/>
        </authorList>
    </citation>
    <scope>NUCLEOTIDE SEQUENCE</scope>
    <source>
        <strain evidence="3">TK19036</strain>
    </source>
</reference>
<dbReference type="CDD" id="cd03673">
    <property type="entry name" value="NUDIX_Ap6A_hydrolase"/>
    <property type="match status" value="1"/>
</dbReference>
<dbReference type="EMBL" id="CP120682">
    <property type="protein sequence ID" value="WKN39297.1"/>
    <property type="molecule type" value="Genomic_DNA"/>
</dbReference>
<proteinExistence type="predicted"/>
<dbReference type="InterPro" id="IPR051325">
    <property type="entry name" value="Nudix_hydrolase_domain"/>
</dbReference>
<protein>
    <submittedName>
        <fullName evidence="3">NUDIX hydrolase</fullName>
    </submittedName>
</protein>
<dbReference type="PANTHER" id="PTHR21340:SF0">
    <property type="entry name" value="BIS(5'-NUCLEOSYL)-TETRAPHOSPHATASE [ASYMMETRICAL]"/>
    <property type="match status" value="1"/>
</dbReference>
<evidence type="ECO:0000313" key="3">
    <source>
        <dbReference type="EMBL" id="WKN39297.1"/>
    </source>
</evidence>
<reference evidence="3" key="2">
    <citation type="journal article" date="2024" name="Antonie Van Leeuwenhoek">
        <title>Roseihalotalea indica gen. nov., sp. nov., a halophilic Bacteroidetes from mesopelagic Southwest Indian Ocean with higher carbohydrate metabolic potential.</title>
        <authorList>
            <person name="Chen B."/>
            <person name="Zhang M."/>
            <person name="Lin D."/>
            <person name="Ye J."/>
            <person name="Tang K."/>
        </authorList>
    </citation>
    <scope>NUCLEOTIDE SEQUENCE</scope>
    <source>
        <strain evidence="3">TK19036</strain>
    </source>
</reference>
<dbReference type="InterPro" id="IPR020084">
    <property type="entry name" value="NUDIX_hydrolase_CS"/>
</dbReference>
<evidence type="ECO:0000259" key="2">
    <source>
        <dbReference type="PROSITE" id="PS51462"/>
    </source>
</evidence>
<evidence type="ECO:0000256" key="1">
    <source>
        <dbReference type="ARBA" id="ARBA00022801"/>
    </source>
</evidence>
<keyword evidence="1 3" id="KW-0378">Hydrolase</keyword>
<dbReference type="GO" id="GO:0006167">
    <property type="term" value="P:AMP biosynthetic process"/>
    <property type="evidence" value="ECO:0007669"/>
    <property type="project" value="TreeGrafter"/>
</dbReference>
<dbReference type="GO" id="GO:0006754">
    <property type="term" value="P:ATP biosynthetic process"/>
    <property type="evidence" value="ECO:0007669"/>
    <property type="project" value="TreeGrafter"/>
</dbReference>
<dbReference type="PROSITE" id="PS51462">
    <property type="entry name" value="NUDIX"/>
    <property type="match status" value="1"/>
</dbReference>
<sequence length="226" mass="26199">MKLFVNDTPVNFSSVHQPSSVQYDYVVNALAASMAETKLKGDVLVNYANHAYIKTALEYFSKKKVKNLDSITFAVADLEETVELVKGQFKIVKAGGGIVRKGDKVLLIHRLGKWDLPKGKLEKKESPVEGAVREVEEECGVQVTALDEICQTWHTYSRNKKKYLKRTYWFAMDCLDDSQMKPQIEEDIKEVRWMDTPAVHQALYESYFSIRYVFRQYYRKLERHSL</sequence>
<dbReference type="PANTHER" id="PTHR21340">
    <property type="entry name" value="DIADENOSINE 5,5-P1,P4-TETRAPHOSPHATE PYROPHOSPHOHYDROLASE MUTT"/>
    <property type="match status" value="1"/>
</dbReference>
<gene>
    <name evidence="3" type="ORF">K4G66_11410</name>
</gene>